<feature type="region of interest" description="Disordered" evidence="1">
    <location>
        <begin position="759"/>
        <end position="824"/>
    </location>
</feature>
<proteinExistence type="predicted"/>
<feature type="region of interest" description="Disordered" evidence="1">
    <location>
        <begin position="722"/>
        <end position="744"/>
    </location>
</feature>
<protein>
    <recommendedName>
        <fullName evidence="4">Ubiquitin-like protease family profile domain-containing protein</fullName>
    </recommendedName>
</protein>
<sequence>MDLLSEYEMMKNADKHETPEGSERILDPRPISEIPVLRSNPKKRVKKTSKVPQKQKKMKPKAIPKKEKANMDLIKQIEAEIKMSDEETRVAEVRKDSTKKTEHVGEQSEKQGRDTEHQGKETEHQERETEEHVNVEETSKGGSKMTENVVEESEHRGSEPEQQGIETEQHDNVEETRNTSSKTTEEVGEESEQQGRENEQQGREIEQNQIVIEVQQGAAQRNNEKKRKRNNAGSIKKSTEQGNSSKEKESEEVSPKRRTTRSTTSEATEKKNDEVQKKKKEVHAKKKITREADSIKEKKQKIKKKKAEEEEEFEEDEEEIEKEENAKYPKLWTRMSPSSITEIMKNLSAEQKKEVVEMGFGPLLNLEVKQLPMQLAYWLLDNFDSRSVSLLLPNNERLRINEDGVHVTLGFPKGKINVKNLIDTESENTSHMVANWRSQFQTENGVVKTAQVKKVIEENKAGGVWFKKNFLVLLVTCLIEGKQNCFANQSILKALQDDSKIKDLNWCGYTLETLIEAKDYWSKNRERQFPGPLLFLIVFYVDNIVFKGRKVDRALPSIIGWTTQKLNKRQKEEIETGGFGYGYIDEPNKGELIVPKLITNEEEAEIPIEGNSNQEPKKDIMKEFAAAAKNLAESMANFDEKFQQAAKVLPDDETMKILMGKVHGLFNTYSSEKEKEKENETEVSLTPDDGFWTEEVLKAVEAIEMAQKKRVERPTFTQYEKPSFKLLSQESNDGANTYGDDDEHHHDIIEQHGNAIEHAEDGPSEQMNKDNDNAEDVNEDEEESEKEECEEERDRRFRKGKQVEQYHIEPKENKVEREKRETAPAPAVKSPFMNRSIDARTTLGSEERLLAGFVFNDHCDKNVVVFKHYNFTLSKAQMETMKSNTKVDAGIIDIWAMLLNHNEKFKSPEAKSRMIFSTRPCHVLDQNHLTAPQTRNKRFAAEIGKEFPCADGNKLRSTDLFIFPDEYNGCYYMMCFDLKSMKFYIIDSSDGDIAPAVKYLFQMSYLRSGFVKFLRDQKHPKADKVVKLKEEVVKMHWRNKKNKTNEGVYLMRHMETFYGDTAWECGLDKQSEKPIEMLRIKYLHAIVTSDKNEIKKNIMEQVKKHNVYI</sequence>
<dbReference type="AlphaFoldDB" id="A0AAV0EFD7"/>
<dbReference type="SUPFAM" id="SSF54001">
    <property type="entry name" value="Cysteine proteinases"/>
    <property type="match status" value="1"/>
</dbReference>
<feature type="compositionally biased region" description="Basic and acidic residues" evidence="1">
    <location>
        <begin position="193"/>
        <end position="206"/>
    </location>
</feature>
<feature type="compositionally biased region" description="Basic and acidic residues" evidence="1">
    <location>
        <begin position="64"/>
        <end position="139"/>
    </location>
</feature>
<dbReference type="EMBL" id="CAMAPF010000921">
    <property type="protein sequence ID" value="CAH9121301.1"/>
    <property type="molecule type" value="Genomic_DNA"/>
</dbReference>
<comment type="caution">
    <text evidence="2">The sequence shown here is derived from an EMBL/GenBank/DDBJ whole genome shotgun (WGS) entry which is preliminary data.</text>
</comment>
<feature type="compositionally biased region" description="Polar residues" evidence="1">
    <location>
        <begin position="722"/>
        <end position="735"/>
    </location>
</feature>
<feature type="compositionally biased region" description="Basic residues" evidence="1">
    <location>
        <begin position="40"/>
        <end position="63"/>
    </location>
</feature>
<organism evidence="2 3">
    <name type="scientific">Cuscuta epithymum</name>
    <dbReference type="NCBI Taxonomy" id="186058"/>
    <lineage>
        <taxon>Eukaryota</taxon>
        <taxon>Viridiplantae</taxon>
        <taxon>Streptophyta</taxon>
        <taxon>Embryophyta</taxon>
        <taxon>Tracheophyta</taxon>
        <taxon>Spermatophyta</taxon>
        <taxon>Magnoliopsida</taxon>
        <taxon>eudicotyledons</taxon>
        <taxon>Gunneridae</taxon>
        <taxon>Pentapetalae</taxon>
        <taxon>asterids</taxon>
        <taxon>lamiids</taxon>
        <taxon>Solanales</taxon>
        <taxon>Convolvulaceae</taxon>
        <taxon>Cuscuteae</taxon>
        <taxon>Cuscuta</taxon>
        <taxon>Cuscuta subgen. Cuscuta</taxon>
    </lineage>
</organism>
<gene>
    <name evidence="2" type="ORF">CEPIT_LOCUS23592</name>
</gene>
<feature type="compositionally biased region" description="Basic and acidic residues" evidence="1">
    <location>
        <begin position="8"/>
        <end position="27"/>
    </location>
</feature>
<feature type="compositionally biased region" description="Acidic residues" evidence="1">
    <location>
        <begin position="773"/>
        <end position="791"/>
    </location>
</feature>
<feature type="compositionally biased region" description="Basic residues" evidence="1">
    <location>
        <begin position="277"/>
        <end position="288"/>
    </location>
</feature>
<feature type="region of interest" description="Disordered" evidence="1">
    <location>
        <begin position="1"/>
        <end position="323"/>
    </location>
</feature>
<evidence type="ECO:0008006" key="4">
    <source>
        <dbReference type="Google" id="ProtNLM"/>
    </source>
</evidence>
<feature type="compositionally biased region" description="Basic and acidic residues" evidence="1">
    <location>
        <begin position="167"/>
        <end position="177"/>
    </location>
</feature>
<accession>A0AAV0EFD7</accession>
<feature type="compositionally biased region" description="Basic and acidic residues" evidence="1">
    <location>
        <begin position="267"/>
        <end position="276"/>
    </location>
</feature>
<feature type="compositionally biased region" description="Basic and acidic residues" evidence="1">
    <location>
        <begin position="759"/>
        <end position="772"/>
    </location>
</feature>
<evidence type="ECO:0000313" key="3">
    <source>
        <dbReference type="Proteomes" id="UP001152523"/>
    </source>
</evidence>
<feature type="compositionally biased region" description="Basic and acidic residues" evidence="1">
    <location>
        <begin position="245"/>
        <end position="255"/>
    </location>
</feature>
<dbReference type="Proteomes" id="UP001152523">
    <property type="component" value="Unassembled WGS sequence"/>
</dbReference>
<keyword evidence="3" id="KW-1185">Reference proteome</keyword>
<dbReference type="Gene3D" id="3.40.395.10">
    <property type="entry name" value="Adenoviral Proteinase, Chain A"/>
    <property type="match status" value="1"/>
</dbReference>
<evidence type="ECO:0000313" key="2">
    <source>
        <dbReference type="EMBL" id="CAH9121301.1"/>
    </source>
</evidence>
<feature type="compositionally biased region" description="Basic and acidic residues" evidence="1">
    <location>
        <begin position="801"/>
        <end position="822"/>
    </location>
</feature>
<feature type="compositionally biased region" description="Low complexity" evidence="1">
    <location>
        <begin position="207"/>
        <end position="216"/>
    </location>
</feature>
<dbReference type="PANTHER" id="PTHR34835:SF90">
    <property type="entry name" value="AMINOTRANSFERASE-LIKE PLANT MOBILE DOMAIN-CONTAINING PROTEIN"/>
    <property type="match status" value="1"/>
</dbReference>
<reference evidence="2" key="1">
    <citation type="submission" date="2022-07" db="EMBL/GenBank/DDBJ databases">
        <authorList>
            <person name="Macas J."/>
            <person name="Novak P."/>
            <person name="Neumann P."/>
        </authorList>
    </citation>
    <scope>NUCLEOTIDE SEQUENCE</scope>
</reference>
<dbReference type="InterPro" id="IPR038765">
    <property type="entry name" value="Papain-like_cys_pep_sf"/>
</dbReference>
<evidence type="ECO:0000256" key="1">
    <source>
        <dbReference type="SAM" id="MobiDB-lite"/>
    </source>
</evidence>
<dbReference type="PANTHER" id="PTHR34835">
    <property type="entry name" value="OS07G0283600 PROTEIN-RELATED"/>
    <property type="match status" value="1"/>
</dbReference>
<name>A0AAV0EFD7_9ASTE</name>
<feature type="compositionally biased region" description="Acidic residues" evidence="1">
    <location>
        <begin position="309"/>
        <end position="322"/>
    </location>
</feature>